<keyword evidence="6" id="KW-1185">Reference proteome</keyword>
<proteinExistence type="inferred from homology"/>
<dbReference type="STRING" id="1391653.AKJ08_1683"/>
<comment type="similarity">
    <text evidence="1 3">Belongs to the pseudouridine synthase RluA family.</text>
</comment>
<dbReference type="NCBIfam" id="TIGR00005">
    <property type="entry name" value="rluA_subfam"/>
    <property type="match status" value="1"/>
</dbReference>
<dbReference type="RefSeq" id="WP_050725624.1">
    <property type="nucleotide sequence ID" value="NZ_CP012332.1"/>
</dbReference>
<dbReference type="PANTHER" id="PTHR21600:SF87">
    <property type="entry name" value="RNA PSEUDOURIDYLATE SYNTHASE DOMAIN-CONTAINING PROTEIN 1"/>
    <property type="match status" value="1"/>
</dbReference>
<dbReference type="CDD" id="cd02869">
    <property type="entry name" value="PseudoU_synth_RluA_like"/>
    <property type="match status" value="1"/>
</dbReference>
<reference evidence="5 6" key="1">
    <citation type="submission" date="2015-08" db="EMBL/GenBank/DDBJ databases">
        <authorList>
            <person name="Babu N.S."/>
            <person name="Beckwith C.J."/>
            <person name="Beseler K.G."/>
            <person name="Brison A."/>
            <person name="Carone J.V."/>
            <person name="Caskin T.P."/>
            <person name="Diamond M."/>
            <person name="Durham M.E."/>
            <person name="Foxe J.M."/>
            <person name="Go M."/>
            <person name="Henderson B.A."/>
            <person name="Jones I.B."/>
            <person name="McGettigan J.A."/>
            <person name="Micheletti S.J."/>
            <person name="Nasrallah M.E."/>
            <person name="Ortiz D."/>
            <person name="Piller C.R."/>
            <person name="Privatt S.R."/>
            <person name="Schneider S.L."/>
            <person name="Sharp S."/>
            <person name="Smith T.C."/>
            <person name="Stanton J.D."/>
            <person name="Ullery H.E."/>
            <person name="Wilson R.J."/>
            <person name="Serrano M.G."/>
            <person name="Buck G."/>
            <person name="Lee V."/>
            <person name="Wang Y."/>
            <person name="Carvalho R."/>
            <person name="Voegtly L."/>
            <person name="Shi R."/>
            <person name="Duckworth R."/>
            <person name="Johnson A."/>
            <person name="Loviza R."/>
            <person name="Walstead R."/>
            <person name="Shah Z."/>
            <person name="Kiflezghi M."/>
            <person name="Wade K."/>
            <person name="Ball S.L."/>
            <person name="Bradley K.W."/>
            <person name="Asai D.J."/>
            <person name="Bowman C.A."/>
            <person name="Russell D.A."/>
            <person name="Pope W.H."/>
            <person name="Jacobs-Sera D."/>
            <person name="Hendrix R.W."/>
            <person name="Hatfull G.F."/>
        </authorList>
    </citation>
    <scope>NUCLEOTIDE SEQUENCE [LARGE SCALE GENOMIC DNA]</scope>
    <source>
        <strain evidence="5 6">DSM 27710</strain>
    </source>
</reference>
<evidence type="ECO:0000256" key="1">
    <source>
        <dbReference type="ARBA" id="ARBA00010876"/>
    </source>
</evidence>
<evidence type="ECO:0000256" key="2">
    <source>
        <dbReference type="PIRSR" id="PIRSR606225-1"/>
    </source>
</evidence>
<dbReference type="PANTHER" id="PTHR21600">
    <property type="entry name" value="MITOCHONDRIAL RNA PSEUDOURIDINE SYNTHASE"/>
    <property type="match status" value="1"/>
</dbReference>
<evidence type="ECO:0000313" key="6">
    <source>
        <dbReference type="Proteomes" id="UP000055590"/>
    </source>
</evidence>
<dbReference type="KEGG" id="vin:AKJ08_1683"/>
<dbReference type="GO" id="GO:0009982">
    <property type="term" value="F:pseudouridine synthase activity"/>
    <property type="evidence" value="ECO:0007669"/>
    <property type="project" value="InterPro"/>
</dbReference>
<feature type="active site" evidence="2">
    <location>
        <position position="50"/>
    </location>
</feature>
<dbReference type="InterPro" id="IPR006224">
    <property type="entry name" value="PsdUridine_synth_RluA-like_CS"/>
</dbReference>
<dbReference type="InterPro" id="IPR006225">
    <property type="entry name" value="PsdUridine_synth_RluC/D"/>
</dbReference>
<dbReference type="GO" id="GO:0140098">
    <property type="term" value="F:catalytic activity, acting on RNA"/>
    <property type="evidence" value="ECO:0007669"/>
    <property type="project" value="UniProtKB-ARBA"/>
</dbReference>
<sequence length="222" mass="24270">MEILFEDDDLVAVDKPAGIPVIPGRNGGESLRDRLEAERGAKIWVVHRLDAGTSGALVFAKNAAAHRALSLAFEGREVEKRYLAIVEGEPAGDELRIDVPLHAARKGRMRPARPDEADAKPSVTDVRVLERLGSFSLVEARPLTGRQHQIRVHLKSIGHSLAVDPAYGSRERLELPGAKLERTPLHAARLSLPHPKGGRRLVVEAPLATDLTTFLDALRKPE</sequence>
<name>A0A0K1PD21_9BACT</name>
<dbReference type="PROSITE" id="PS01129">
    <property type="entry name" value="PSI_RLU"/>
    <property type="match status" value="1"/>
</dbReference>
<dbReference type="GO" id="GO:0003723">
    <property type="term" value="F:RNA binding"/>
    <property type="evidence" value="ECO:0007669"/>
    <property type="project" value="InterPro"/>
</dbReference>
<evidence type="ECO:0000313" key="5">
    <source>
        <dbReference type="EMBL" id="AKU91296.1"/>
    </source>
</evidence>
<dbReference type="InterPro" id="IPR020103">
    <property type="entry name" value="PsdUridine_synth_cat_dom_sf"/>
</dbReference>
<dbReference type="AlphaFoldDB" id="A0A0K1PD21"/>
<comment type="function">
    <text evidence="3">Responsible for synthesis of pseudouridine from uracil.</text>
</comment>
<feature type="domain" description="Pseudouridine synthase RsuA/RluA-like" evidence="4">
    <location>
        <begin position="9"/>
        <end position="155"/>
    </location>
</feature>
<organism evidence="5 6">
    <name type="scientific">Vulgatibacter incomptus</name>
    <dbReference type="NCBI Taxonomy" id="1391653"/>
    <lineage>
        <taxon>Bacteria</taxon>
        <taxon>Pseudomonadati</taxon>
        <taxon>Myxococcota</taxon>
        <taxon>Myxococcia</taxon>
        <taxon>Myxococcales</taxon>
        <taxon>Cystobacterineae</taxon>
        <taxon>Vulgatibacteraceae</taxon>
        <taxon>Vulgatibacter</taxon>
    </lineage>
</organism>
<dbReference type="Proteomes" id="UP000055590">
    <property type="component" value="Chromosome"/>
</dbReference>
<dbReference type="EC" id="5.4.99.-" evidence="3"/>
<dbReference type="InterPro" id="IPR050188">
    <property type="entry name" value="RluA_PseudoU_synthase"/>
</dbReference>
<dbReference type="GO" id="GO:0000455">
    <property type="term" value="P:enzyme-directed rRNA pseudouridine synthesis"/>
    <property type="evidence" value="ECO:0007669"/>
    <property type="project" value="TreeGrafter"/>
</dbReference>
<evidence type="ECO:0000256" key="3">
    <source>
        <dbReference type="RuleBase" id="RU362028"/>
    </source>
</evidence>
<protein>
    <recommendedName>
        <fullName evidence="3">Pseudouridine synthase</fullName>
        <ecNumber evidence="3">5.4.99.-</ecNumber>
    </recommendedName>
</protein>
<keyword evidence="3" id="KW-0413">Isomerase</keyword>
<dbReference type="EMBL" id="CP012332">
    <property type="protein sequence ID" value="AKU91296.1"/>
    <property type="molecule type" value="Genomic_DNA"/>
</dbReference>
<dbReference type="SUPFAM" id="SSF55120">
    <property type="entry name" value="Pseudouridine synthase"/>
    <property type="match status" value="1"/>
</dbReference>
<accession>A0A0K1PD21</accession>
<dbReference type="InterPro" id="IPR006145">
    <property type="entry name" value="PsdUridine_synth_RsuA/RluA"/>
</dbReference>
<dbReference type="Gene3D" id="3.30.2350.10">
    <property type="entry name" value="Pseudouridine synthase"/>
    <property type="match status" value="1"/>
</dbReference>
<gene>
    <name evidence="5" type="ORF">AKJ08_1683</name>
</gene>
<dbReference type="PATRIC" id="fig|1391653.3.peg.1765"/>
<evidence type="ECO:0000259" key="4">
    <source>
        <dbReference type="Pfam" id="PF00849"/>
    </source>
</evidence>
<dbReference type="Pfam" id="PF00849">
    <property type="entry name" value="PseudoU_synth_2"/>
    <property type="match status" value="1"/>
</dbReference>
<comment type="catalytic activity">
    <reaction evidence="3">
        <text>a uridine in RNA = a pseudouridine in RNA</text>
        <dbReference type="Rhea" id="RHEA:48348"/>
        <dbReference type="Rhea" id="RHEA-COMP:12068"/>
        <dbReference type="Rhea" id="RHEA-COMP:12069"/>
        <dbReference type="ChEBI" id="CHEBI:65314"/>
        <dbReference type="ChEBI" id="CHEBI:65315"/>
    </reaction>
</comment>